<keyword evidence="16" id="KW-1185">Reference proteome</keyword>
<dbReference type="OrthoDB" id="6375809at2759"/>
<dbReference type="GO" id="GO:0000209">
    <property type="term" value="P:protein polyubiquitination"/>
    <property type="evidence" value="ECO:0000318"/>
    <property type="project" value="GO_Central"/>
</dbReference>
<dbReference type="eggNOG" id="KOG4430">
    <property type="taxonomic scope" value="Eukaryota"/>
</dbReference>
<evidence type="ECO:0000256" key="7">
    <source>
        <dbReference type="ARBA" id="ARBA00022833"/>
    </source>
</evidence>
<dbReference type="EC" id="2.3.2.27" evidence="2"/>
<dbReference type="PhylomeDB" id="E9G3Y3"/>
<dbReference type="InterPro" id="IPR018957">
    <property type="entry name" value="Znf_C3HC4_RING-type"/>
</dbReference>
<evidence type="ECO:0000259" key="14">
    <source>
        <dbReference type="PROSITE" id="PS50089"/>
    </source>
</evidence>
<evidence type="ECO:0000256" key="8">
    <source>
        <dbReference type="ARBA" id="ARBA00071236"/>
    </source>
</evidence>
<evidence type="ECO:0000256" key="10">
    <source>
        <dbReference type="ARBA" id="ARBA00076940"/>
    </source>
</evidence>
<dbReference type="Pfam" id="PF00097">
    <property type="entry name" value="zf-C3HC4"/>
    <property type="match status" value="1"/>
</dbReference>
<gene>
    <name evidence="15" type="ORF">DAPPUDRAFT_309016</name>
</gene>
<organism evidence="15 16">
    <name type="scientific">Daphnia pulex</name>
    <name type="common">Water flea</name>
    <dbReference type="NCBI Taxonomy" id="6669"/>
    <lineage>
        <taxon>Eukaryota</taxon>
        <taxon>Metazoa</taxon>
        <taxon>Ecdysozoa</taxon>
        <taxon>Arthropoda</taxon>
        <taxon>Crustacea</taxon>
        <taxon>Branchiopoda</taxon>
        <taxon>Diplostraca</taxon>
        <taxon>Cladocera</taxon>
        <taxon>Anomopoda</taxon>
        <taxon>Daphniidae</taxon>
        <taxon>Daphnia</taxon>
    </lineage>
</organism>
<dbReference type="GO" id="GO:0061630">
    <property type="term" value="F:ubiquitin protein ligase activity"/>
    <property type="evidence" value="ECO:0000318"/>
    <property type="project" value="GO_Central"/>
</dbReference>
<dbReference type="SMART" id="SM00184">
    <property type="entry name" value="RING"/>
    <property type="match status" value="1"/>
</dbReference>
<keyword evidence="7" id="KW-0862">Zinc</keyword>
<proteinExistence type="predicted"/>
<comment type="catalytic activity">
    <reaction evidence="1">
        <text>S-ubiquitinyl-[E2 ubiquitin-conjugating enzyme]-L-cysteine + [acceptor protein]-L-lysine = [E2 ubiquitin-conjugating enzyme]-L-cysteine + N(6)-ubiquitinyl-[acceptor protein]-L-lysine.</text>
        <dbReference type="EC" id="2.3.2.27"/>
    </reaction>
</comment>
<dbReference type="SUPFAM" id="SSF57850">
    <property type="entry name" value="RING/U-box"/>
    <property type="match status" value="1"/>
</dbReference>
<name>E9G3Y3_DAPPU</name>
<keyword evidence="3" id="KW-0808">Transferase</keyword>
<dbReference type="InParanoid" id="E9G3Y3"/>
<evidence type="ECO:0000256" key="6">
    <source>
        <dbReference type="ARBA" id="ARBA00022786"/>
    </source>
</evidence>
<keyword evidence="6" id="KW-0833">Ubl conjugation pathway</keyword>
<protein>
    <recommendedName>
        <fullName evidence="8">E3 ubiquitin-protein ligase Topors</fullName>
        <ecNumber evidence="2">2.3.2.27</ecNumber>
    </recommendedName>
    <alternativeName>
        <fullName evidence="9">RING-type E3 ubiquitin transferase Topors</fullName>
    </alternativeName>
    <alternativeName>
        <fullName evidence="11">SUMO1-protein E3 ligase Topors</fullName>
    </alternativeName>
    <alternativeName>
        <fullName evidence="10">Topoisomerase I-binding RING finger protein</fullName>
    </alternativeName>
    <alternativeName>
        <fullName evidence="12">Topoisomerase I-binding arginine/serine-rich protein</fullName>
    </alternativeName>
</protein>
<feature type="domain" description="RING-type" evidence="14">
    <location>
        <begin position="21"/>
        <end position="59"/>
    </location>
</feature>
<dbReference type="PROSITE" id="PS50089">
    <property type="entry name" value="ZF_RING_2"/>
    <property type="match status" value="1"/>
</dbReference>
<evidence type="ECO:0000256" key="4">
    <source>
        <dbReference type="ARBA" id="ARBA00022723"/>
    </source>
</evidence>
<dbReference type="InterPro" id="IPR013083">
    <property type="entry name" value="Znf_RING/FYVE/PHD"/>
</dbReference>
<evidence type="ECO:0000256" key="13">
    <source>
        <dbReference type="PROSITE-ProRule" id="PRU00175"/>
    </source>
</evidence>
<dbReference type="GO" id="GO:0008270">
    <property type="term" value="F:zinc ion binding"/>
    <property type="evidence" value="ECO:0007669"/>
    <property type="project" value="UniProtKB-KW"/>
</dbReference>
<dbReference type="PROSITE" id="PS00518">
    <property type="entry name" value="ZF_RING_1"/>
    <property type="match status" value="1"/>
</dbReference>
<dbReference type="AlphaFoldDB" id="E9G3Y3"/>
<dbReference type="FunFam" id="3.30.40.10:FF:000136">
    <property type="entry name" value="E3 ubiquitin-protein ligase Topors"/>
    <property type="match status" value="1"/>
</dbReference>
<evidence type="ECO:0000256" key="1">
    <source>
        <dbReference type="ARBA" id="ARBA00000900"/>
    </source>
</evidence>
<evidence type="ECO:0000256" key="9">
    <source>
        <dbReference type="ARBA" id="ARBA00076856"/>
    </source>
</evidence>
<keyword evidence="5 13" id="KW-0863">Zinc-finger</keyword>
<dbReference type="PANTHER" id="PTHR46077:SF5">
    <property type="entry name" value="RING-TYPE DOMAIN-CONTAINING PROTEIN"/>
    <property type="match status" value="1"/>
</dbReference>
<evidence type="ECO:0000256" key="3">
    <source>
        <dbReference type="ARBA" id="ARBA00022679"/>
    </source>
</evidence>
<dbReference type="GO" id="GO:0006513">
    <property type="term" value="P:protein monoubiquitination"/>
    <property type="evidence" value="ECO:0000318"/>
    <property type="project" value="GO_Central"/>
</dbReference>
<dbReference type="KEGG" id="dpx:DAPPUDRAFT_309016"/>
<reference evidence="15 16" key="1">
    <citation type="journal article" date="2011" name="Science">
        <title>The ecoresponsive genome of Daphnia pulex.</title>
        <authorList>
            <person name="Colbourne J.K."/>
            <person name="Pfrender M.E."/>
            <person name="Gilbert D."/>
            <person name="Thomas W.K."/>
            <person name="Tucker A."/>
            <person name="Oakley T.H."/>
            <person name="Tokishita S."/>
            <person name="Aerts A."/>
            <person name="Arnold G.J."/>
            <person name="Basu M.K."/>
            <person name="Bauer D.J."/>
            <person name="Caceres C.E."/>
            <person name="Carmel L."/>
            <person name="Casola C."/>
            <person name="Choi J.H."/>
            <person name="Detter J.C."/>
            <person name="Dong Q."/>
            <person name="Dusheyko S."/>
            <person name="Eads B.D."/>
            <person name="Frohlich T."/>
            <person name="Geiler-Samerotte K.A."/>
            <person name="Gerlach D."/>
            <person name="Hatcher P."/>
            <person name="Jogdeo S."/>
            <person name="Krijgsveld J."/>
            <person name="Kriventseva E.V."/>
            <person name="Kultz D."/>
            <person name="Laforsch C."/>
            <person name="Lindquist E."/>
            <person name="Lopez J."/>
            <person name="Manak J.R."/>
            <person name="Muller J."/>
            <person name="Pangilinan J."/>
            <person name="Patwardhan R.P."/>
            <person name="Pitluck S."/>
            <person name="Pritham E.J."/>
            <person name="Rechtsteiner A."/>
            <person name="Rho M."/>
            <person name="Rogozin I.B."/>
            <person name="Sakarya O."/>
            <person name="Salamov A."/>
            <person name="Schaack S."/>
            <person name="Shapiro H."/>
            <person name="Shiga Y."/>
            <person name="Skalitzky C."/>
            <person name="Smith Z."/>
            <person name="Souvorov A."/>
            <person name="Sung W."/>
            <person name="Tang Z."/>
            <person name="Tsuchiya D."/>
            <person name="Tu H."/>
            <person name="Vos H."/>
            <person name="Wang M."/>
            <person name="Wolf Y.I."/>
            <person name="Yamagata H."/>
            <person name="Yamada T."/>
            <person name="Ye Y."/>
            <person name="Shaw J.R."/>
            <person name="Andrews J."/>
            <person name="Crease T.J."/>
            <person name="Tang H."/>
            <person name="Lucas S.M."/>
            <person name="Robertson H.M."/>
            <person name="Bork P."/>
            <person name="Koonin E.V."/>
            <person name="Zdobnov E.M."/>
            <person name="Grigoriev I.V."/>
            <person name="Lynch M."/>
            <person name="Boore J.L."/>
        </authorList>
    </citation>
    <scope>NUCLEOTIDE SEQUENCE [LARGE SCALE GENOMIC DNA]</scope>
</reference>
<evidence type="ECO:0000256" key="11">
    <source>
        <dbReference type="ARBA" id="ARBA00079040"/>
    </source>
</evidence>
<evidence type="ECO:0000256" key="5">
    <source>
        <dbReference type="ARBA" id="ARBA00022771"/>
    </source>
</evidence>
<dbReference type="Proteomes" id="UP000000305">
    <property type="component" value="Unassembled WGS sequence"/>
</dbReference>
<dbReference type="InterPro" id="IPR001841">
    <property type="entry name" value="Znf_RING"/>
</dbReference>
<evidence type="ECO:0000313" key="16">
    <source>
        <dbReference type="Proteomes" id="UP000000305"/>
    </source>
</evidence>
<evidence type="ECO:0000256" key="12">
    <source>
        <dbReference type="ARBA" id="ARBA00079184"/>
    </source>
</evidence>
<evidence type="ECO:0000313" key="15">
    <source>
        <dbReference type="EMBL" id="EFX85907.1"/>
    </source>
</evidence>
<sequence length="163" mass="18776">MSFMRNSFDETWTAHPSDSPCAICLGKVENKCFANNCLHEFCYSCLFRWSKEKTKCPLCMQPFSSIIHNIRSSNDYDEQIIQSTDDIVPADPLLQQLSQFPLSTQANLQTLESSLQTNSDSRHSDRISELHQALLELIIEQQYVNSMSDFVTNLLEEYEMMGF</sequence>
<accession>E9G3Y3</accession>
<evidence type="ECO:0000256" key="2">
    <source>
        <dbReference type="ARBA" id="ARBA00012483"/>
    </source>
</evidence>
<keyword evidence="4" id="KW-0479">Metal-binding</keyword>
<dbReference type="InterPro" id="IPR017907">
    <property type="entry name" value="Znf_RING_CS"/>
</dbReference>
<dbReference type="PANTHER" id="PTHR46077">
    <property type="entry name" value="E3 UBIQUITIN-PROTEIN LIGASE TOPORS"/>
    <property type="match status" value="1"/>
</dbReference>
<dbReference type="Gene3D" id="3.30.40.10">
    <property type="entry name" value="Zinc/RING finger domain, C3HC4 (zinc finger)"/>
    <property type="match status" value="1"/>
</dbReference>
<dbReference type="EMBL" id="GL732531">
    <property type="protein sequence ID" value="EFX85907.1"/>
    <property type="molecule type" value="Genomic_DNA"/>
</dbReference>
<dbReference type="HOGENOM" id="CLU_1628744_0_0_1"/>